<reference evidence="1" key="1">
    <citation type="journal article" date="2020" name="Fungal Divers.">
        <title>Resolving the Mortierellaceae phylogeny through synthesis of multi-gene phylogenetics and phylogenomics.</title>
        <authorList>
            <person name="Vandepol N."/>
            <person name="Liber J."/>
            <person name="Desiro A."/>
            <person name="Na H."/>
            <person name="Kennedy M."/>
            <person name="Barry K."/>
            <person name="Grigoriev I.V."/>
            <person name="Miller A.N."/>
            <person name="O'Donnell K."/>
            <person name="Stajich J.E."/>
            <person name="Bonito G."/>
        </authorList>
    </citation>
    <scope>NUCLEOTIDE SEQUENCE</scope>
    <source>
        <strain evidence="1">NVP60</strain>
    </source>
</reference>
<keyword evidence="2" id="KW-1185">Reference proteome</keyword>
<dbReference type="EMBL" id="JAAAIN010000537">
    <property type="protein sequence ID" value="KAG0313193.1"/>
    <property type="molecule type" value="Genomic_DNA"/>
</dbReference>
<organism evidence="1 2">
    <name type="scientific">Linnemannia gamsii</name>
    <dbReference type="NCBI Taxonomy" id="64522"/>
    <lineage>
        <taxon>Eukaryota</taxon>
        <taxon>Fungi</taxon>
        <taxon>Fungi incertae sedis</taxon>
        <taxon>Mucoromycota</taxon>
        <taxon>Mortierellomycotina</taxon>
        <taxon>Mortierellomycetes</taxon>
        <taxon>Mortierellales</taxon>
        <taxon>Mortierellaceae</taxon>
        <taxon>Linnemannia</taxon>
    </lineage>
</organism>
<dbReference type="AlphaFoldDB" id="A0A9P6R9L7"/>
<dbReference type="Proteomes" id="UP000823405">
    <property type="component" value="Unassembled WGS sequence"/>
</dbReference>
<accession>A0A9P6R9L7</accession>
<comment type="caution">
    <text evidence="1">The sequence shown here is derived from an EMBL/GenBank/DDBJ whole genome shotgun (WGS) entry which is preliminary data.</text>
</comment>
<gene>
    <name evidence="1" type="ORF">BGZ97_010429</name>
</gene>
<evidence type="ECO:0000313" key="2">
    <source>
        <dbReference type="Proteomes" id="UP000823405"/>
    </source>
</evidence>
<proteinExistence type="predicted"/>
<protein>
    <submittedName>
        <fullName evidence="1">Uncharacterized protein</fullName>
    </submittedName>
</protein>
<evidence type="ECO:0000313" key="1">
    <source>
        <dbReference type="EMBL" id="KAG0313193.1"/>
    </source>
</evidence>
<sequence length="202" mass="23371">MRNVSKEEHINVLQHAQVNSLVDIQFNVTHDLVARVKFFDILRPEQVFVLAHDPTSELFQHQRVNTLATWTDLVPEFPYNPEVSIRSLRDEFSRQCPYLSKVDFDGGEVDLYHGDNLLGRNLLSQPDENHSAKNPLKLILRSCRSLEVPSAKAHRMDMDLAEEYQWFCNGLKELRVRVQGLETVVAIDDCLERLSLLRKYVG</sequence>
<name>A0A9P6R9L7_9FUNG</name>
<dbReference type="OrthoDB" id="2364077at2759"/>